<comment type="caution">
    <text evidence="1">The sequence shown here is derived from an EMBL/GenBank/DDBJ whole genome shotgun (WGS) entry which is preliminary data.</text>
</comment>
<accession>A0ABS3DW45</accession>
<evidence type="ECO:0008006" key="3">
    <source>
        <dbReference type="Google" id="ProtNLM"/>
    </source>
</evidence>
<reference evidence="1 2" key="1">
    <citation type="submission" date="2020-12" db="EMBL/GenBank/DDBJ databases">
        <title>Oil enriched cultivation method for isolating marine PHA-producing bacteria.</title>
        <authorList>
            <person name="Zheng W."/>
            <person name="Yu S."/>
            <person name="Huang Y."/>
        </authorList>
    </citation>
    <scope>NUCLEOTIDE SEQUENCE [LARGE SCALE GENOMIC DNA]</scope>
    <source>
        <strain evidence="1 2">SY-2-6</strain>
    </source>
</reference>
<evidence type="ECO:0000313" key="2">
    <source>
        <dbReference type="Proteomes" id="UP000663970"/>
    </source>
</evidence>
<proteinExistence type="predicted"/>
<dbReference type="RefSeq" id="WP_206933599.1">
    <property type="nucleotide sequence ID" value="NZ_JAEKJY010000002.1"/>
</dbReference>
<dbReference type="EMBL" id="JAEKJY010000002">
    <property type="protein sequence ID" value="MBN8235526.1"/>
    <property type="molecule type" value="Genomic_DNA"/>
</dbReference>
<dbReference type="Proteomes" id="UP000663970">
    <property type="component" value="Unassembled WGS sequence"/>
</dbReference>
<gene>
    <name evidence="1" type="ORF">JF544_09700</name>
</gene>
<sequence length="64" mass="7235">MQIVRTPLLLSKVDKHIGTMLLLYTASQVYYGKVDMVQGREIYMTIGDRVLIIDGRTLVHVCPA</sequence>
<organism evidence="1 2">
    <name type="scientific">Halobacillus kuroshimensis</name>
    <dbReference type="NCBI Taxonomy" id="302481"/>
    <lineage>
        <taxon>Bacteria</taxon>
        <taxon>Bacillati</taxon>
        <taxon>Bacillota</taxon>
        <taxon>Bacilli</taxon>
        <taxon>Bacillales</taxon>
        <taxon>Bacillaceae</taxon>
        <taxon>Halobacillus</taxon>
    </lineage>
</organism>
<protein>
    <recommendedName>
        <fullName evidence="3">DUF2642 domain-containing protein</fullName>
    </recommendedName>
</protein>
<evidence type="ECO:0000313" key="1">
    <source>
        <dbReference type="EMBL" id="MBN8235526.1"/>
    </source>
</evidence>
<keyword evidence="2" id="KW-1185">Reference proteome</keyword>
<name>A0ABS3DW45_9BACI</name>